<organism evidence="4 5">
    <name type="scientific">Morchella conica CCBAS932</name>
    <dbReference type="NCBI Taxonomy" id="1392247"/>
    <lineage>
        <taxon>Eukaryota</taxon>
        <taxon>Fungi</taxon>
        <taxon>Dikarya</taxon>
        <taxon>Ascomycota</taxon>
        <taxon>Pezizomycotina</taxon>
        <taxon>Pezizomycetes</taxon>
        <taxon>Pezizales</taxon>
        <taxon>Morchellaceae</taxon>
        <taxon>Morchella</taxon>
    </lineage>
</organism>
<dbReference type="InterPro" id="IPR036770">
    <property type="entry name" value="Ankyrin_rpt-contain_sf"/>
</dbReference>
<dbReference type="EMBL" id="ML119108">
    <property type="protein sequence ID" value="RPB16489.1"/>
    <property type="molecule type" value="Genomic_DNA"/>
</dbReference>
<dbReference type="PANTHER" id="PTHR46680:SF3">
    <property type="entry name" value="NF-KAPPA-B INHIBITOR CACTUS"/>
    <property type="match status" value="1"/>
</dbReference>
<feature type="repeat" description="ANK" evidence="3">
    <location>
        <begin position="108"/>
        <end position="140"/>
    </location>
</feature>
<sequence length="188" mass="20403">MSFLKKTRCTVAMARENGNESLARYMIAESFRLTGVDRVYGWGALHMAVKDKDEGLVGELLGKGVDVNAQDNNGRTPLHLAVNDEEVSTVIVMLLIKNSAKVSAKDYRGKTPLHLATHQFSLSAVRILLHAGADVNAKDRHGNGPLEIAQKLAYTDPENYQDISSILTYGGAIPSRDGHYVSSVGVIP</sequence>
<gene>
    <name evidence="4" type="ORF">P167DRAFT_258037</name>
</gene>
<feature type="repeat" description="ANK" evidence="3">
    <location>
        <begin position="73"/>
        <end position="107"/>
    </location>
</feature>
<dbReference type="SMART" id="SM00248">
    <property type="entry name" value="ANK"/>
    <property type="match status" value="3"/>
</dbReference>
<evidence type="ECO:0000313" key="5">
    <source>
        <dbReference type="Proteomes" id="UP000277580"/>
    </source>
</evidence>
<dbReference type="GO" id="GO:0005829">
    <property type="term" value="C:cytosol"/>
    <property type="evidence" value="ECO:0007669"/>
    <property type="project" value="TreeGrafter"/>
</dbReference>
<evidence type="ECO:0000256" key="2">
    <source>
        <dbReference type="ARBA" id="ARBA00023043"/>
    </source>
</evidence>
<dbReference type="InParanoid" id="A0A3N4L4P7"/>
<reference evidence="4 5" key="1">
    <citation type="journal article" date="2018" name="Nat. Ecol. Evol.">
        <title>Pezizomycetes genomes reveal the molecular basis of ectomycorrhizal truffle lifestyle.</title>
        <authorList>
            <person name="Murat C."/>
            <person name="Payen T."/>
            <person name="Noel B."/>
            <person name="Kuo A."/>
            <person name="Morin E."/>
            <person name="Chen J."/>
            <person name="Kohler A."/>
            <person name="Krizsan K."/>
            <person name="Balestrini R."/>
            <person name="Da Silva C."/>
            <person name="Montanini B."/>
            <person name="Hainaut M."/>
            <person name="Levati E."/>
            <person name="Barry K.W."/>
            <person name="Belfiori B."/>
            <person name="Cichocki N."/>
            <person name="Clum A."/>
            <person name="Dockter R.B."/>
            <person name="Fauchery L."/>
            <person name="Guy J."/>
            <person name="Iotti M."/>
            <person name="Le Tacon F."/>
            <person name="Lindquist E.A."/>
            <person name="Lipzen A."/>
            <person name="Malagnac F."/>
            <person name="Mello A."/>
            <person name="Molinier V."/>
            <person name="Miyauchi S."/>
            <person name="Poulain J."/>
            <person name="Riccioni C."/>
            <person name="Rubini A."/>
            <person name="Sitrit Y."/>
            <person name="Splivallo R."/>
            <person name="Traeger S."/>
            <person name="Wang M."/>
            <person name="Zifcakova L."/>
            <person name="Wipf D."/>
            <person name="Zambonelli A."/>
            <person name="Paolocci F."/>
            <person name="Nowrousian M."/>
            <person name="Ottonello S."/>
            <person name="Baldrian P."/>
            <person name="Spatafora J.W."/>
            <person name="Henrissat B."/>
            <person name="Nagy L.G."/>
            <person name="Aury J.M."/>
            <person name="Wincker P."/>
            <person name="Grigoriev I.V."/>
            <person name="Bonfante P."/>
            <person name="Martin F.M."/>
        </authorList>
    </citation>
    <scope>NUCLEOTIDE SEQUENCE [LARGE SCALE GENOMIC DNA]</scope>
    <source>
        <strain evidence="4 5">CCBAS932</strain>
    </source>
</reference>
<keyword evidence="1" id="KW-0677">Repeat</keyword>
<name>A0A3N4L4P7_9PEZI</name>
<dbReference type="SUPFAM" id="SSF48403">
    <property type="entry name" value="Ankyrin repeat"/>
    <property type="match status" value="1"/>
</dbReference>
<keyword evidence="2 3" id="KW-0040">ANK repeat</keyword>
<feature type="repeat" description="ANK" evidence="3">
    <location>
        <begin position="40"/>
        <end position="72"/>
    </location>
</feature>
<dbReference type="Gene3D" id="1.25.40.20">
    <property type="entry name" value="Ankyrin repeat-containing domain"/>
    <property type="match status" value="2"/>
</dbReference>
<proteinExistence type="predicted"/>
<dbReference type="InterPro" id="IPR051070">
    <property type="entry name" value="NF-kappa-B_inhibitor"/>
</dbReference>
<dbReference type="STRING" id="1392247.A0A3N4L4P7"/>
<dbReference type="GO" id="GO:0071356">
    <property type="term" value="P:cellular response to tumor necrosis factor"/>
    <property type="evidence" value="ECO:0007669"/>
    <property type="project" value="TreeGrafter"/>
</dbReference>
<dbReference type="InterPro" id="IPR002110">
    <property type="entry name" value="Ankyrin_rpt"/>
</dbReference>
<evidence type="ECO:0000256" key="3">
    <source>
        <dbReference type="PROSITE-ProRule" id="PRU00023"/>
    </source>
</evidence>
<dbReference type="PRINTS" id="PR01415">
    <property type="entry name" value="ANKYRIN"/>
</dbReference>
<accession>A0A3N4L4P7</accession>
<dbReference type="Pfam" id="PF12796">
    <property type="entry name" value="Ank_2"/>
    <property type="match status" value="1"/>
</dbReference>
<protein>
    <submittedName>
        <fullName evidence="4">Ankyrin</fullName>
    </submittedName>
</protein>
<dbReference type="Proteomes" id="UP000277580">
    <property type="component" value="Unassembled WGS sequence"/>
</dbReference>
<dbReference type="PROSITE" id="PS50088">
    <property type="entry name" value="ANK_REPEAT"/>
    <property type="match status" value="3"/>
</dbReference>
<dbReference type="PROSITE" id="PS50297">
    <property type="entry name" value="ANK_REP_REGION"/>
    <property type="match status" value="3"/>
</dbReference>
<dbReference type="GO" id="GO:0051059">
    <property type="term" value="F:NF-kappaB binding"/>
    <property type="evidence" value="ECO:0007669"/>
    <property type="project" value="TreeGrafter"/>
</dbReference>
<evidence type="ECO:0000313" key="4">
    <source>
        <dbReference type="EMBL" id="RPB16489.1"/>
    </source>
</evidence>
<evidence type="ECO:0000256" key="1">
    <source>
        <dbReference type="ARBA" id="ARBA00022737"/>
    </source>
</evidence>
<dbReference type="PANTHER" id="PTHR46680">
    <property type="entry name" value="NF-KAPPA-B INHIBITOR ALPHA"/>
    <property type="match status" value="1"/>
</dbReference>
<dbReference type="AlphaFoldDB" id="A0A3N4L4P7"/>
<keyword evidence="5" id="KW-1185">Reference proteome</keyword>
<dbReference type="OrthoDB" id="7464126at2759"/>